<dbReference type="PANTHER" id="PTHR47961:SF6">
    <property type="entry name" value="DNA-DIRECTED DNA POLYMERASE"/>
    <property type="match status" value="1"/>
</dbReference>
<dbReference type="SMART" id="SM00487">
    <property type="entry name" value="DEXDc"/>
    <property type="match status" value="1"/>
</dbReference>
<dbReference type="PROSITE" id="PS51192">
    <property type="entry name" value="HELICASE_ATP_BIND_1"/>
    <property type="match status" value="1"/>
</dbReference>
<dbReference type="GO" id="GO:0016787">
    <property type="term" value="F:hydrolase activity"/>
    <property type="evidence" value="ECO:0007669"/>
    <property type="project" value="UniProtKB-KW"/>
</dbReference>
<dbReference type="InterPro" id="IPR011545">
    <property type="entry name" value="DEAD/DEAH_box_helicase_dom"/>
</dbReference>
<dbReference type="Pfam" id="PF00270">
    <property type="entry name" value="DEAD"/>
    <property type="match status" value="1"/>
</dbReference>
<evidence type="ECO:0000256" key="2">
    <source>
        <dbReference type="ARBA" id="ARBA00022801"/>
    </source>
</evidence>
<sequence length="1125" mass="128058">MNNELIASKLKRLDADATIQNYFAQANARYILLNTEENKENYPPYTINDDQLNLLALQYLHLGCNYAENEALSNASVPLEKGASLLEVIHGAKTNRKTVSDYYGLVASLAYYVAFEYSKAFILIKKFEANTIIASMLGLFLQRNFIQLNDLLSSMLMDSKYRDDKVAENSEEEGNQKIYEITIAKSLNGFIQFYTSGNQQALENSRFLLRNLKKIAELEEDAGIWWIIRLLLLISNGFNEAAIWNVLAKYFNIENIQVKNYLRSLVYLQPRGHYELFITQRAALDQVINSECGCVVSIPTSSGKTRIAEIAILHSIQSNPDGKILYVAPFRSLAFEIENSLEKVFQSSGIVVSHLYGGSLFSKLDELSIMEAQVIIATPEKAKALFRANNDIINNVTLTILDEGHLLGEDKRLVMNEIFYEELRFHMKQNKGRFLLLSAVLPNAEDLAQWLTDNNEAIFKNGWRPSDERLGILEWRNNNVSLNWESQDHERSSFNPYFITSEEVSRYKYRGEERIRYFPSDKNEAVATTAYKLRTFGPLLIFVGLKDSVFVMAEAYLKAMDDGGNDYQWKNKSLWRIFQLACAETYGPDNKWLQYAKMGILCHNAALHSDVRLPLERIMREEKPLVIISTSTLGQGVNLGVSTVIFSTLYQAGSPVRARDFWNIAGRAGRAFVDHEGKILVAIDTNNKSQKSRLNLFNSVRKNYFNKEKIDYAESGILSLISTLKTYADNIGVDFSLLIELITENNISAIGEEADAIDEILDWVDDTLLSLLLIHNPEGDISISWVEDFFSKSLAYIQISSKKNISHKEFLDFIEARTIGIVAKVSNNRNKWRSIVGSGIPLNSDLIIEDNMDQLISNVDEYLLTEGTFENLLELLESIETTIEDLPVLNERGQYLKYPNVAQIRRLWLGGDDAYKIFHIEKGAEIVTDVYSFSLPWILNGIARKFKSRDLDIQATVLEELSLFVEVGLPSIIKVKIYQAGIRSRSAANELGDFCVGFSGDEPVSTIKRTLIANIDSYSLFVSETTEEWLEMLRKTSMQDRLKIDRVSSFEFGDTHEKTQTLIAQIIDGKKYLISPDFEFVHEGWGNVDFMPALNKSGVVFKYDENDNLWYMESLNPYIEIIDND</sequence>
<evidence type="ECO:0000313" key="7">
    <source>
        <dbReference type="Proteomes" id="UP000199450"/>
    </source>
</evidence>
<evidence type="ECO:0000256" key="4">
    <source>
        <dbReference type="ARBA" id="ARBA00022840"/>
    </source>
</evidence>
<dbReference type="EMBL" id="FOBV01000010">
    <property type="protein sequence ID" value="SEM96884.1"/>
    <property type="molecule type" value="Genomic_DNA"/>
</dbReference>
<evidence type="ECO:0000256" key="1">
    <source>
        <dbReference type="ARBA" id="ARBA00022741"/>
    </source>
</evidence>
<accession>A0A1H8CR20</accession>
<dbReference type="STRING" id="295069.SAMN05421856_11043"/>
<keyword evidence="1" id="KW-0547">Nucleotide-binding</keyword>
<dbReference type="SUPFAM" id="SSF52540">
    <property type="entry name" value="P-loop containing nucleoside triphosphate hydrolases"/>
    <property type="match status" value="1"/>
</dbReference>
<feature type="domain" description="Helicase ATP-binding" evidence="5">
    <location>
        <begin position="285"/>
        <end position="459"/>
    </location>
</feature>
<dbReference type="GO" id="GO:0003676">
    <property type="term" value="F:nucleic acid binding"/>
    <property type="evidence" value="ECO:0007669"/>
    <property type="project" value="InterPro"/>
</dbReference>
<keyword evidence="4" id="KW-0067">ATP-binding</keyword>
<protein>
    <submittedName>
        <fullName evidence="6">DEAD/DEAH box helicase</fullName>
    </submittedName>
</protein>
<keyword evidence="7" id="KW-1185">Reference proteome</keyword>
<dbReference type="InterPro" id="IPR001650">
    <property type="entry name" value="Helicase_C-like"/>
</dbReference>
<reference evidence="7" key="1">
    <citation type="submission" date="2016-10" db="EMBL/GenBank/DDBJ databases">
        <authorList>
            <person name="Varghese N."/>
            <person name="Submissions S."/>
        </authorList>
    </citation>
    <scope>NUCLEOTIDE SEQUENCE [LARGE SCALE GENOMIC DNA]</scope>
    <source>
        <strain evidence="7">DSM 17453</strain>
    </source>
</reference>
<keyword evidence="2" id="KW-0378">Hydrolase</keyword>
<evidence type="ECO:0000313" key="6">
    <source>
        <dbReference type="EMBL" id="SEM96884.1"/>
    </source>
</evidence>
<evidence type="ECO:0000256" key="3">
    <source>
        <dbReference type="ARBA" id="ARBA00022806"/>
    </source>
</evidence>
<dbReference type="GO" id="GO:0005524">
    <property type="term" value="F:ATP binding"/>
    <property type="evidence" value="ECO:0007669"/>
    <property type="project" value="UniProtKB-KW"/>
</dbReference>
<gene>
    <name evidence="6" type="ORF">SAMN05421856_11043</name>
</gene>
<dbReference type="InterPro" id="IPR027417">
    <property type="entry name" value="P-loop_NTPase"/>
</dbReference>
<dbReference type="OrthoDB" id="9815222at2"/>
<dbReference type="Proteomes" id="UP000199450">
    <property type="component" value="Unassembled WGS sequence"/>
</dbReference>
<proteinExistence type="predicted"/>
<dbReference type="SMART" id="SM00490">
    <property type="entry name" value="HELICc"/>
    <property type="match status" value="1"/>
</dbReference>
<dbReference type="GO" id="GO:0004386">
    <property type="term" value="F:helicase activity"/>
    <property type="evidence" value="ECO:0007669"/>
    <property type="project" value="UniProtKB-KW"/>
</dbReference>
<evidence type="ECO:0000259" key="5">
    <source>
        <dbReference type="PROSITE" id="PS51192"/>
    </source>
</evidence>
<dbReference type="PANTHER" id="PTHR47961">
    <property type="entry name" value="DNA POLYMERASE THETA, PUTATIVE (AFU_ORTHOLOGUE AFUA_1G05260)-RELATED"/>
    <property type="match status" value="1"/>
</dbReference>
<name>A0A1H8CR20_9FLAO</name>
<dbReference type="InterPro" id="IPR050474">
    <property type="entry name" value="Hel308_SKI2-like"/>
</dbReference>
<dbReference type="AlphaFoldDB" id="A0A1H8CR20"/>
<keyword evidence="3 6" id="KW-0347">Helicase</keyword>
<dbReference type="CDD" id="cd17921">
    <property type="entry name" value="DEXHc_Ski2"/>
    <property type="match status" value="1"/>
</dbReference>
<dbReference type="Gene3D" id="3.40.50.300">
    <property type="entry name" value="P-loop containing nucleotide triphosphate hydrolases"/>
    <property type="match status" value="2"/>
</dbReference>
<dbReference type="RefSeq" id="WP_090001550.1">
    <property type="nucleotide sequence ID" value="NZ_FOBV01000010.1"/>
</dbReference>
<dbReference type="InterPro" id="IPR014001">
    <property type="entry name" value="Helicase_ATP-bd"/>
</dbReference>
<organism evidence="6 7">
    <name type="scientific">Chryseobacterium taichungense</name>
    <dbReference type="NCBI Taxonomy" id="295069"/>
    <lineage>
        <taxon>Bacteria</taxon>
        <taxon>Pseudomonadati</taxon>
        <taxon>Bacteroidota</taxon>
        <taxon>Flavobacteriia</taxon>
        <taxon>Flavobacteriales</taxon>
        <taxon>Weeksellaceae</taxon>
        <taxon>Chryseobacterium group</taxon>
        <taxon>Chryseobacterium</taxon>
    </lineage>
</organism>